<dbReference type="InterPro" id="IPR012349">
    <property type="entry name" value="Split_barrel_FMN-bd"/>
</dbReference>
<evidence type="ECO:0000256" key="2">
    <source>
        <dbReference type="ARBA" id="ARBA00049106"/>
    </source>
</evidence>
<comment type="similarity">
    <text evidence="1">Belongs to the F420H(2)-dependent quinone reductase family.</text>
</comment>
<dbReference type="GO" id="GO:0070967">
    <property type="term" value="F:coenzyme F420 binding"/>
    <property type="evidence" value="ECO:0007669"/>
    <property type="project" value="TreeGrafter"/>
</dbReference>
<dbReference type="Pfam" id="PF04075">
    <property type="entry name" value="F420H2_quin_red"/>
    <property type="match status" value="1"/>
</dbReference>
<dbReference type="RefSeq" id="WP_166812289.1">
    <property type="nucleotide sequence ID" value="NZ_CP070870.1"/>
</dbReference>
<proteinExistence type="inferred from homology"/>
<organism evidence="3 4">
    <name type="scientific">Rhodococcus erythropolis</name>
    <name type="common">Arthrobacter picolinophilus</name>
    <dbReference type="NCBI Taxonomy" id="1833"/>
    <lineage>
        <taxon>Bacteria</taxon>
        <taxon>Bacillati</taxon>
        <taxon>Actinomycetota</taxon>
        <taxon>Actinomycetes</taxon>
        <taxon>Mycobacteriales</taxon>
        <taxon>Nocardiaceae</taxon>
        <taxon>Rhodococcus</taxon>
        <taxon>Rhodococcus erythropolis group</taxon>
    </lineage>
</organism>
<name>A0A8I0ZSA4_RHOER</name>
<comment type="catalytic activity">
    <reaction evidence="2">
        <text>oxidized coenzyme F420-(gamma-L-Glu)(n) + a quinol + H(+) = reduced coenzyme F420-(gamma-L-Glu)(n) + a quinone</text>
        <dbReference type="Rhea" id="RHEA:39663"/>
        <dbReference type="Rhea" id="RHEA-COMP:12939"/>
        <dbReference type="Rhea" id="RHEA-COMP:14378"/>
        <dbReference type="ChEBI" id="CHEBI:15378"/>
        <dbReference type="ChEBI" id="CHEBI:24646"/>
        <dbReference type="ChEBI" id="CHEBI:132124"/>
        <dbReference type="ChEBI" id="CHEBI:133980"/>
        <dbReference type="ChEBI" id="CHEBI:139511"/>
    </reaction>
</comment>
<dbReference type="NCBIfam" id="TIGR00026">
    <property type="entry name" value="hi_GC_TIGR00026"/>
    <property type="match status" value="1"/>
</dbReference>
<dbReference type="GO" id="GO:0016491">
    <property type="term" value="F:oxidoreductase activity"/>
    <property type="evidence" value="ECO:0007669"/>
    <property type="project" value="InterPro"/>
</dbReference>
<comment type="caution">
    <text evidence="3">The sequence shown here is derived from an EMBL/GenBank/DDBJ whole genome shotgun (WGS) entry which is preliminary data.</text>
</comment>
<dbReference type="EMBL" id="JAECSB010000065">
    <property type="protein sequence ID" value="MBH5144696.1"/>
    <property type="molecule type" value="Genomic_DNA"/>
</dbReference>
<dbReference type="PANTHER" id="PTHR39428">
    <property type="entry name" value="F420H(2)-DEPENDENT QUINONE REDUCTASE RV1261C"/>
    <property type="match status" value="1"/>
</dbReference>
<dbReference type="GO" id="GO:0005886">
    <property type="term" value="C:plasma membrane"/>
    <property type="evidence" value="ECO:0007669"/>
    <property type="project" value="TreeGrafter"/>
</dbReference>
<reference evidence="3 4" key="1">
    <citation type="submission" date="2020-12" db="EMBL/GenBank/DDBJ databases">
        <title>Draft genome sequence of furan degrading bacterial strain FUR100.</title>
        <authorList>
            <person name="Woiski C."/>
        </authorList>
    </citation>
    <scope>NUCLEOTIDE SEQUENCE [LARGE SCALE GENOMIC DNA]</scope>
    <source>
        <strain evidence="3 4">FUR100</strain>
    </source>
</reference>
<dbReference type="Gene3D" id="2.30.110.10">
    <property type="entry name" value="Electron Transport, Fmn-binding Protein, Chain A"/>
    <property type="match status" value="1"/>
</dbReference>
<dbReference type="PANTHER" id="PTHR39428:SF1">
    <property type="entry name" value="F420H(2)-DEPENDENT QUINONE REDUCTASE RV1261C"/>
    <property type="match status" value="1"/>
</dbReference>
<evidence type="ECO:0000313" key="3">
    <source>
        <dbReference type="EMBL" id="MBH5144696.1"/>
    </source>
</evidence>
<dbReference type="InterPro" id="IPR004378">
    <property type="entry name" value="F420H2_quin_Rdtase"/>
</dbReference>
<accession>A0A8I0ZSA4</accession>
<sequence>MSDIYHHILRAHKWIYMRTGGLVGHRLLFGNPTLLIRTLGRKSGLPRVSALTYARDGGTYLVVASAGGAAKPPDWLANLTAQPVCEMQIGLRSTRVRARVTLPTDPDYARRWSTLDAVNKGRYTAYQNKTSRTIPIVELVPMKS</sequence>
<evidence type="ECO:0000256" key="1">
    <source>
        <dbReference type="ARBA" id="ARBA00008710"/>
    </source>
</evidence>
<dbReference type="Proteomes" id="UP000627573">
    <property type="component" value="Unassembled WGS sequence"/>
</dbReference>
<keyword evidence="4" id="KW-1185">Reference proteome</keyword>
<evidence type="ECO:0000313" key="4">
    <source>
        <dbReference type="Proteomes" id="UP000627573"/>
    </source>
</evidence>
<dbReference type="AlphaFoldDB" id="A0A8I0ZSA4"/>
<protein>
    <submittedName>
        <fullName evidence="3">Nitroreductase family deazaflavin-dependent oxidoreductase</fullName>
    </submittedName>
</protein>
<dbReference type="SUPFAM" id="SSF50475">
    <property type="entry name" value="FMN-binding split barrel"/>
    <property type="match status" value="1"/>
</dbReference>
<gene>
    <name evidence="3" type="ORF">I3517_19020</name>
</gene>